<dbReference type="Gramene" id="TuG1812G0100002248.01.T01">
    <property type="protein sequence ID" value="TuG1812G0100002248.01.T01.cds345537"/>
    <property type="gene ID" value="TuG1812G0100002248.01"/>
</dbReference>
<dbReference type="Proteomes" id="UP000015106">
    <property type="component" value="Chromosome 1"/>
</dbReference>
<name>A0A8R7JZH2_TRIUA</name>
<organism evidence="1 2">
    <name type="scientific">Triticum urartu</name>
    <name type="common">Red wild einkorn</name>
    <name type="synonym">Crithodium urartu</name>
    <dbReference type="NCBI Taxonomy" id="4572"/>
    <lineage>
        <taxon>Eukaryota</taxon>
        <taxon>Viridiplantae</taxon>
        <taxon>Streptophyta</taxon>
        <taxon>Embryophyta</taxon>
        <taxon>Tracheophyta</taxon>
        <taxon>Spermatophyta</taxon>
        <taxon>Magnoliopsida</taxon>
        <taxon>Liliopsida</taxon>
        <taxon>Poales</taxon>
        <taxon>Poaceae</taxon>
        <taxon>BOP clade</taxon>
        <taxon>Pooideae</taxon>
        <taxon>Triticodae</taxon>
        <taxon>Triticeae</taxon>
        <taxon>Triticinae</taxon>
        <taxon>Triticum</taxon>
    </lineage>
</organism>
<sequence>MGHELAIIPCKSEEAVQFCCICWCRPITHCACLAWIRGHSLFGNHMAQVLDSGLGERAL</sequence>
<reference evidence="2" key="1">
    <citation type="journal article" date="2013" name="Nature">
        <title>Draft genome of the wheat A-genome progenitor Triticum urartu.</title>
        <authorList>
            <person name="Ling H.Q."/>
            <person name="Zhao S."/>
            <person name="Liu D."/>
            <person name="Wang J."/>
            <person name="Sun H."/>
            <person name="Zhang C."/>
            <person name="Fan H."/>
            <person name="Li D."/>
            <person name="Dong L."/>
            <person name="Tao Y."/>
            <person name="Gao C."/>
            <person name="Wu H."/>
            <person name="Li Y."/>
            <person name="Cui Y."/>
            <person name="Guo X."/>
            <person name="Zheng S."/>
            <person name="Wang B."/>
            <person name="Yu K."/>
            <person name="Liang Q."/>
            <person name="Yang W."/>
            <person name="Lou X."/>
            <person name="Chen J."/>
            <person name="Feng M."/>
            <person name="Jian J."/>
            <person name="Zhang X."/>
            <person name="Luo G."/>
            <person name="Jiang Y."/>
            <person name="Liu J."/>
            <person name="Wang Z."/>
            <person name="Sha Y."/>
            <person name="Zhang B."/>
            <person name="Wu H."/>
            <person name="Tang D."/>
            <person name="Shen Q."/>
            <person name="Xue P."/>
            <person name="Zou S."/>
            <person name="Wang X."/>
            <person name="Liu X."/>
            <person name="Wang F."/>
            <person name="Yang Y."/>
            <person name="An X."/>
            <person name="Dong Z."/>
            <person name="Zhang K."/>
            <person name="Zhang X."/>
            <person name="Luo M.C."/>
            <person name="Dvorak J."/>
            <person name="Tong Y."/>
            <person name="Wang J."/>
            <person name="Yang H."/>
            <person name="Li Z."/>
            <person name="Wang D."/>
            <person name="Zhang A."/>
            <person name="Wang J."/>
        </authorList>
    </citation>
    <scope>NUCLEOTIDE SEQUENCE</scope>
    <source>
        <strain evidence="2">cv. G1812</strain>
    </source>
</reference>
<reference evidence="1" key="2">
    <citation type="submission" date="2018-03" db="EMBL/GenBank/DDBJ databases">
        <title>The Triticum urartu genome reveals the dynamic nature of wheat genome evolution.</title>
        <authorList>
            <person name="Ling H."/>
            <person name="Ma B."/>
            <person name="Shi X."/>
            <person name="Liu H."/>
            <person name="Dong L."/>
            <person name="Sun H."/>
            <person name="Cao Y."/>
            <person name="Gao Q."/>
            <person name="Zheng S."/>
            <person name="Li Y."/>
            <person name="Yu Y."/>
            <person name="Du H."/>
            <person name="Qi M."/>
            <person name="Li Y."/>
            <person name="Yu H."/>
            <person name="Cui Y."/>
            <person name="Wang N."/>
            <person name="Chen C."/>
            <person name="Wu H."/>
            <person name="Zhao Y."/>
            <person name="Zhang J."/>
            <person name="Li Y."/>
            <person name="Zhou W."/>
            <person name="Zhang B."/>
            <person name="Hu W."/>
            <person name="Eijk M."/>
            <person name="Tang J."/>
            <person name="Witsenboer H."/>
            <person name="Zhao S."/>
            <person name="Li Z."/>
            <person name="Zhang A."/>
            <person name="Wang D."/>
            <person name="Liang C."/>
        </authorList>
    </citation>
    <scope>NUCLEOTIDE SEQUENCE [LARGE SCALE GENOMIC DNA]</scope>
    <source>
        <strain evidence="1">cv. G1812</strain>
    </source>
</reference>
<evidence type="ECO:0000313" key="1">
    <source>
        <dbReference type="EnsemblPlants" id="TuG1812G0100002248.01.T01.cds345537"/>
    </source>
</evidence>
<reference evidence="1" key="3">
    <citation type="submission" date="2022-06" db="UniProtKB">
        <authorList>
            <consortium name="EnsemblPlants"/>
        </authorList>
    </citation>
    <scope>IDENTIFICATION</scope>
</reference>
<keyword evidence="2" id="KW-1185">Reference proteome</keyword>
<proteinExistence type="predicted"/>
<dbReference type="EnsemblPlants" id="TuG1812G0100002248.01.T01">
    <property type="protein sequence ID" value="TuG1812G0100002248.01.T01.cds345537"/>
    <property type="gene ID" value="TuG1812G0100002248.01"/>
</dbReference>
<dbReference type="AlphaFoldDB" id="A0A8R7JZH2"/>
<accession>A0A8R7JZH2</accession>
<evidence type="ECO:0000313" key="2">
    <source>
        <dbReference type="Proteomes" id="UP000015106"/>
    </source>
</evidence>
<protein>
    <submittedName>
        <fullName evidence="1">Uncharacterized protein</fullName>
    </submittedName>
</protein>